<comment type="caution">
    <text evidence="1">The sequence shown here is derived from an EMBL/GenBank/DDBJ whole genome shotgun (WGS) entry which is preliminary data.</text>
</comment>
<dbReference type="Proteomes" id="UP001434883">
    <property type="component" value="Unassembled WGS sequence"/>
</dbReference>
<accession>A0ABV0RX72</accession>
<sequence length="151" mass="17285">MLLLTHAAEKKDTLKEMSLINKQFSVNQSIQNTHQLLQNGATELIIQSPDLCPGGQLCQDPPCKVTDSHLQLGVLQETEDVLQQVLIHQVTLELLHLCYIVLNRTKHMYTLLLQNQLQANQNSTYSQDKKKKHINCRGLHIFDKTMVLIIY</sequence>
<gene>
    <name evidence="1" type="ORF">XENOCAPTIV_028253</name>
</gene>
<organism evidence="1 2">
    <name type="scientific">Xenoophorus captivus</name>
    <dbReference type="NCBI Taxonomy" id="1517983"/>
    <lineage>
        <taxon>Eukaryota</taxon>
        <taxon>Metazoa</taxon>
        <taxon>Chordata</taxon>
        <taxon>Craniata</taxon>
        <taxon>Vertebrata</taxon>
        <taxon>Euteleostomi</taxon>
        <taxon>Actinopterygii</taxon>
        <taxon>Neopterygii</taxon>
        <taxon>Teleostei</taxon>
        <taxon>Neoteleostei</taxon>
        <taxon>Acanthomorphata</taxon>
        <taxon>Ovalentaria</taxon>
        <taxon>Atherinomorphae</taxon>
        <taxon>Cyprinodontiformes</taxon>
        <taxon>Goodeidae</taxon>
        <taxon>Xenoophorus</taxon>
    </lineage>
</organism>
<reference evidence="1 2" key="1">
    <citation type="submission" date="2021-06" db="EMBL/GenBank/DDBJ databases">
        <authorList>
            <person name="Palmer J.M."/>
        </authorList>
    </citation>
    <scope>NUCLEOTIDE SEQUENCE [LARGE SCALE GENOMIC DNA]</scope>
    <source>
        <strain evidence="1 2">XC_2019</strain>
        <tissue evidence="1">Muscle</tissue>
    </source>
</reference>
<keyword evidence="2" id="KW-1185">Reference proteome</keyword>
<proteinExistence type="predicted"/>
<protein>
    <submittedName>
        <fullName evidence="1">Uncharacterized protein</fullName>
    </submittedName>
</protein>
<evidence type="ECO:0000313" key="1">
    <source>
        <dbReference type="EMBL" id="MEQ2212256.1"/>
    </source>
</evidence>
<dbReference type="EMBL" id="JAHRIN010059581">
    <property type="protein sequence ID" value="MEQ2212256.1"/>
    <property type="molecule type" value="Genomic_DNA"/>
</dbReference>
<name>A0ABV0RX72_9TELE</name>
<evidence type="ECO:0000313" key="2">
    <source>
        <dbReference type="Proteomes" id="UP001434883"/>
    </source>
</evidence>